<dbReference type="Pfam" id="PF00106">
    <property type="entry name" value="adh_short"/>
    <property type="match status" value="1"/>
</dbReference>
<sequence>MKDINVALITGANKGIGFETARQLGKLGYKVIVGARDAQLGASAVEQLIKEDITAEFLLLDVTNIDIIKNAVHNIDEKYQRLDVLINNAGTFLEKGIAPSQLDIHTLKKTFDVNFFGVFETTIAFLPLIKKSKSGRIVNVSSGQGSLTNGSVAEAPRLQLAYNCSKAALNMLTIQLSKELADTPIKINSAAPGYTITDMNEGKGKRTVQESSKIIVELATLDENGPTGGFFDDSGKVQW</sequence>
<comment type="similarity">
    <text evidence="1 4">Belongs to the short-chain dehydrogenases/reductases (SDR) family.</text>
</comment>
<dbReference type="PRINTS" id="PR00081">
    <property type="entry name" value="GDHRDH"/>
</dbReference>
<dbReference type="SUPFAM" id="SSF51735">
    <property type="entry name" value="NAD(P)-binding Rossmann-fold domains"/>
    <property type="match status" value="1"/>
</dbReference>
<keyword evidence="3" id="KW-0560">Oxidoreductase</keyword>
<protein>
    <submittedName>
        <fullName evidence="5">Short-chain dehydrogenase</fullName>
    </submittedName>
</protein>
<gene>
    <name evidence="5" type="ORF">DI598_03395</name>
</gene>
<evidence type="ECO:0000256" key="2">
    <source>
        <dbReference type="ARBA" id="ARBA00022857"/>
    </source>
</evidence>
<dbReference type="InterPro" id="IPR036291">
    <property type="entry name" value="NAD(P)-bd_dom_sf"/>
</dbReference>
<dbReference type="InterPro" id="IPR020904">
    <property type="entry name" value="Sc_DH/Rdtase_CS"/>
</dbReference>
<evidence type="ECO:0000313" key="5">
    <source>
        <dbReference type="EMBL" id="PZP51365.1"/>
    </source>
</evidence>
<dbReference type="GO" id="GO:0016616">
    <property type="term" value="F:oxidoreductase activity, acting on the CH-OH group of donors, NAD or NADP as acceptor"/>
    <property type="evidence" value="ECO:0007669"/>
    <property type="project" value="InterPro"/>
</dbReference>
<dbReference type="InterPro" id="IPR045313">
    <property type="entry name" value="CBR1-like"/>
</dbReference>
<dbReference type="CDD" id="cd05324">
    <property type="entry name" value="carb_red_PTCR-like_SDR_c"/>
    <property type="match status" value="1"/>
</dbReference>
<dbReference type="PRINTS" id="PR00080">
    <property type="entry name" value="SDRFAMILY"/>
</dbReference>
<proteinExistence type="inferred from homology"/>
<dbReference type="InterPro" id="IPR002347">
    <property type="entry name" value="SDR_fam"/>
</dbReference>
<reference evidence="5 6" key="1">
    <citation type="submission" date="2017-11" db="EMBL/GenBank/DDBJ databases">
        <title>Infants hospitalized years apart are colonized by the same room-sourced microbial strains.</title>
        <authorList>
            <person name="Brooks B."/>
            <person name="Olm M.R."/>
            <person name="Firek B.A."/>
            <person name="Baker R."/>
            <person name="Thomas B.C."/>
            <person name="Morowitz M.J."/>
            <person name="Banfield J.F."/>
        </authorList>
    </citation>
    <scope>NUCLEOTIDE SEQUENCE [LARGE SCALE GENOMIC DNA]</scope>
    <source>
        <strain evidence="5">S2_009_000_R2_76</strain>
    </source>
</reference>
<evidence type="ECO:0000256" key="3">
    <source>
        <dbReference type="ARBA" id="ARBA00023002"/>
    </source>
</evidence>
<dbReference type="PANTHER" id="PTHR43490">
    <property type="entry name" value="(+)-NEOMENTHOL DEHYDROGENASE"/>
    <property type="match status" value="1"/>
</dbReference>
<dbReference type="Gene3D" id="3.40.50.720">
    <property type="entry name" value="NAD(P)-binding Rossmann-like Domain"/>
    <property type="match status" value="1"/>
</dbReference>
<comment type="caution">
    <text evidence="5">The sequence shown here is derived from an EMBL/GenBank/DDBJ whole genome shotgun (WGS) entry which is preliminary data.</text>
</comment>
<evidence type="ECO:0000256" key="4">
    <source>
        <dbReference type="RuleBase" id="RU000363"/>
    </source>
</evidence>
<dbReference type="AlphaFoldDB" id="A0A2W5F5Q3"/>
<accession>A0A2W5F5Q3</accession>
<organism evidence="5 6">
    <name type="scientific">Pseudopedobacter saltans</name>
    <dbReference type="NCBI Taxonomy" id="151895"/>
    <lineage>
        <taxon>Bacteria</taxon>
        <taxon>Pseudomonadati</taxon>
        <taxon>Bacteroidota</taxon>
        <taxon>Sphingobacteriia</taxon>
        <taxon>Sphingobacteriales</taxon>
        <taxon>Sphingobacteriaceae</taxon>
        <taxon>Pseudopedobacter</taxon>
    </lineage>
</organism>
<evidence type="ECO:0000313" key="6">
    <source>
        <dbReference type="Proteomes" id="UP000249645"/>
    </source>
</evidence>
<evidence type="ECO:0000256" key="1">
    <source>
        <dbReference type="ARBA" id="ARBA00006484"/>
    </source>
</evidence>
<dbReference type="EMBL" id="QFOI01000033">
    <property type="protein sequence ID" value="PZP51365.1"/>
    <property type="molecule type" value="Genomic_DNA"/>
</dbReference>
<name>A0A2W5F5Q3_9SPHI</name>
<keyword evidence="2" id="KW-0521">NADP</keyword>
<dbReference type="Proteomes" id="UP000249645">
    <property type="component" value="Unassembled WGS sequence"/>
</dbReference>
<dbReference type="PROSITE" id="PS00061">
    <property type="entry name" value="ADH_SHORT"/>
    <property type="match status" value="1"/>
</dbReference>
<dbReference type="PANTHER" id="PTHR43490:SF99">
    <property type="entry name" value="SHORT-CHAIN DEHYDROGENASE_REDUCTASE"/>
    <property type="match status" value="1"/>
</dbReference>